<evidence type="ECO:0000313" key="2">
    <source>
        <dbReference type="EMBL" id="KAF7573717.1"/>
    </source>
</evidence>
<dbReference type="AlphaFoldDB" id="A0A317AZ23"/>
<dbReference type="Gene3D" id="3.30.300.30">
    <property type="match status" value="1"/>
</dbReference>
<dbReference type="Proteomes" id="UP000245464">
    <property type="component" value="Chromosome 3"/>
</dbReference>
<dbReference type="RefSeq" id="XP_065963643.1">
    <property type="nucleotide sequence ID" value="XM_066106705.1"/>
</dbReference>
<dbReference type="GO" id="GO:0031177">
    <property type="term" value="F:phosphopantetheine binding"/>
    <property type="evidence" value="ECO:0007669"/>
    <property type="project" value="TreeGrafter"/>
</dbReference>
<dbReference type="SUPFAM" id="SSF56801">
    <property type="entry name" value="Acetyl-CoA synthetase-like"/>
    <property type="match status" value="1"/>
</dbReference>
<dbReference type="InterPro" id="IPR045851">
    <property type="entry name" value="AMP-bd_C_sf"/>
</dbReference>
<name>A0A317AZ23_9PLEO</name>
<proteinExistence type="predicted"/>
<dbReference type="EMBL" id="NQIK02000003">
    <property type="protein sequence ID" value="KAF7573717.1"/>
    <property type="molecule type" value="Genomic_DNA"/>
</dbReference>
<reference evidence="2" key="1">
    <citation type="journal article" date="2018" name="BMC Genomics">
        <title>Comparative genomics of the wheat fungal pathogen Pyrenophora tritici-repentis reveals chromosomal variations and genome plasticity.</title>
        <authorList>
            <person name="Moolhuijzen P."/>
            <person name="See P.T."/>
            <person name="Hane J.K."/>
            <person name="Shi G."/>
            <person name="Liu Z."/>
            <person name="Oliver R.P."/>
            <person name="Moffat C.S."/>
        </authorList>
    </citation>
    <scope>NUCLEOTIDE SEQUENCE [LARGE SCALE GENOMIC DNA]</scope>
    <source>
        <strain evidence="2">M4</strain>
    </source>
</reference>
<evidence type="ECO:0000256" key="1">
    <source>
        <dbReference type="ARBA" id="ARBA00022598"/>
    </source>
</evidence>
<comment type="caution">
    <text evidence="2">The sequence shown here is derived from an EMBL/GenBank/DDBJ whole genome shotgun (WGS) entry which is preliminary data.</text>
</comment>
<sequence>MEDGVVQIVGREDTRVKLYGQRFELGEVETAMLDCLPPGVIVAVEIVEPANGNGPMLVAFINGLSGDFSTEAKHLRERLATKAPDYMVPRGLVELENRPLNASGKLDRKLLRQRAAAMPLIELVKHTGSLEKAVPETPEEKAMQQLWATVLGIPT</sequence>
<dbReference type="GO" id="GO:0005737">
    <property type="term" value="C:cytoplasm"/>
    <property type="evidence" value="ECO:0007669"/>
    <property type="project" value="TreeGrafter"/>
</dbReference>
<dbReference type="PANTHER" id="PTHR45527">
    <property type="entry name" value="NONRIBOSOMAL PEPTIDE SYNTHETASE"/>
    <property type="match status" value="1"/>
</dbReference>
<dbReference type="GO" id="GO:0044550">
    <property type="term" value="P:secondary metabolite biosynthetic process"/>
    <property type="evidence" value="ECO:0007669"/>
    <property type="project" value="TreeGrafter"/>
</dbReference>
<dbReference type="GeneID" id="90956121"/>
<dbReference type="KEGG" id="ptrr:90956121"/>
<organism evidence="2 3">
    <name type="scientific">Pyrenophora tritici-repentis</name>
    <dbReference type="NCBI Taxonomy" id="45151"/>
    <lineage>
        <taxon>Eukaryota</taxon>
        <taxon>Fungi</taxon>
        <taxon>Dikarya</taxon>
        <taxon>Ascomycota</taxon>
        <taxon>Pezizomycotina</taxon>
        <taxon>Dothideomycetes</taxon>
        <taxon>Pleosporomycetidae</taxon>
        <taxon>Pleosporales</taxon>
        <taxon>Pleosporineae</taxon>
        <taxon>Pleosporaceae</taxon>
        <taxon>Pyrenophora</taxon>
    </lineage>
</organism>
<evidence type="ECO:0000313" key="3">
    <source>
        <dbReference type="Proteomes" id="UP000245464"/>
    </source>
</evidence>
<gene>
    <name evidence="2" type="ORF">PtrM4_086220</name>
</gene>
<dbReference type="PANTHER" id="PTHR45527:SF16">
    <property type="entry name" value="NONRIBOSOMAL PEPTIDE SYNTHASE ATNA-RELATED"/>
    <property type="match status" value="1"/>
</dbReference>
<dbReference type="GO" id="GO:0016874">
    <property type="term" value="F:ligase activity"/>
    <property type="evidence" value="ECO:0007669"/>
    <property type="project" value="UniProtKB-KW"/>
</dbReference>
<dbReference type="GO" id="GO:0043041">
    <property type="term" value="P:amino acid activation for nonribosomal peptide biosynthetic process"/>
    <property type="evidence" value="ECO:0007669"/>
    <property type="project" value="TreeGrafter"/>
</dbReference>
<keyword evidence="1 2" id="KW-0436">Ligase</keyword>
<protein>
    <submittedName>
        <fullName evidence="2">CaiC, Acyl-CoA synthetase (AMP-forming)-AMP-acid ligase II</fullName>
    </submittedName>
</protein>
<accession>A0A317AZ23</accession>